<gene>
    <name evidence="1" type="ORF">Ani05nite_76410</name>
</gene>
<comment type="caution">
    <text evidence="1">The sequence shown here is derived from an EMBL/GenBank/DDBJ whole genome shotgun (WGS) entry which is preliminary data.</text>
</comment>
<reference evidence="1" key="1">
    <citation type="submission" date="2021-01" db="EMBL/GenBank/DDBJ databases">
        <title>Whole genome shotgun sequence of Actinoplanes nipponensis NBRC 14063.</title>
        <authorList>
            <person name="Komaki H."/>
            <person name="Tamura T."/>
        </authorList>
    </citation>
    <scope>NUCLEOTIDE SEQUENCE</scope>
    <source>
        <strain evidence="1">NBRC 14063</strain>
    </source>
</reference>
<accession>A0A919JRH8</accession>
<dbReference type="AlphaFoldDB" id="A0A919JRH8"/>
<proteinExistence type="predicted"/>
<protein>
    <submittedName>
        <fullName evidence="1">NAD(P)H nitroreductase</fullName>
    </submittedName>
</protein>
<name>A0A919JRH8_9ACTN</name>
<sequence>MTASSDHVTATRARAAFEAAARTSLRAPSVFNTQPWRWRILGDALELRADPGRRLESTDPDGTLMLLSCGAALHHARTALAAAGWTTTVERLPDPDQPDLMARLRLGRSGPVDPEARVLAAAIPRRRTDRRAFGPREVPAATLDRLRRVVEREGAGLHVLREDQTAMLAVSTDLAATAELDDPDYRAELHEWTHRPDGSGDGVPLTTAVRPGLRRVPVRDFAPDEEGELAAGEGRDRGASYVIVYGIGYRPIDLLLGGEALSALLLRATAEGLATAPLSDAVEVTWPRHLLRYLVSGLGEPYVAVRLGYAGTAEPLPPAPRRDPAEVIEVVPARP</sequence>
<dbReference type="Proteomes" id="UP000647172">
    <property type="component" value="Unassembled WGS sequence"/>
</dbReference>
<dbReference type="InterPro" id="IPR000415">
    <property type="entry name" value="Nitroreductase-like"/>
</dbReference>
<organism evidence="1 2">
    <name type="scientific">Actinoplanes nipponensis</name>
    <dbReference type="NCBI Taxonomy" id="135950"/>
    <lineage>
        <taxon>Bacteria</taxon>
        <taxon>Bacillati</taxon>
        <taxon>Actinomycetota</taxon>
        <taxon>Actinomycetes</taxon>
        <taxon>Micromonosporales</taxon>
        <taxon>Micromonosporaceae</taxon>
        <taxon>Actinoplanes</taxon>
    </lineage>
</organism>
<dbReference type="Gene3D" id="3.40.109.10">
    <property type="entry name" value="NADH Oxidase"/>
    <property type="match status" value="1"/>
</dbReference>
<evidence type="ECO:0000313" key="2">
    <source>
        <dbReference type="Proteomes" id="UP000647172"/>
    </source>
</evidence>
<dbReference type="SUPFAM" id="SSF55469">
    <property type="entry name" value="FMN-dependent nitroreductase-like"/>
    <property type="match status" value="2"/>
</dbReference>
<evidence type="ECO:0000313" key="1">
    <source>
        <dbReference type="EMBL" id="GIE54107.1"/>
    </source>
</evidence>
<dbReference type="EMBL" id="BOMQ01000095">
    <property type="protein sequence ID" value="GIE54107.1"/>
    <property type="molecule type" value="Genomic_DNA"/>
</dbReference>
<dbReference type="RefSeq" id="WP_203776635.1">
    <property type="nucleotide sequence ID" value="NZ_BAAAYJ010000021.1"/>
</dbReference>
<keyword evidence="2" id="KW-1185">Reference proteome</keyword>
<dbReference type="GO" id="GO:0016491">
    <property type="term" value="F:oxidoreductase activity"/>
    <property type="evidence" value="ECO:0007669"/>
    <property type="project" value="InterPro"/>
</dbReference>
<dbReference type="NCBIfam" id="NF047509">
    <property type="entry name" value="Rv3131_FMN_oxido"/>
    <property type="match status" value="1"/>
</dbReference>